<reference evidence="10" key="1">
    <citation type="submission" date="2022-10" db="EMBL/GenBank/DDBJ databases">
        <title>Novel sulphate-reducing endosymbionts in the free-living metamonad Anaeramoeba.</title>
        <authorList>
            <person name="Jerlstrom-Hultqvist J."/>
            <person name="Cepicka I."/>
            <person name="Gallot-Lavallee L."/>
            <person name="Salas-Leiva D."/>
            <person name="Curtis B.A."/>
            <person name="Zahonova K."/>
            <person name="Pipaliya S."/>
            <person name="Dacks J."/>
            <person name="Roger A.J."/>
        </authorList>
    </citation>
    <scope>NUCLEOTIDE SEQUENCE</scope>
    <source>
        <strain evidence="10">BMAN</strain>
    </source>
</reference>
<dbReference type="FunFam" id="3.30.1010.10:FF:000002">
    <property type="entry name" value="Phosphatidylinositol 3-kinase catalytic subunit type 3"/>
    <property type="match status" value="1"/>
</dbReference>
<dbReference type="GO" id="GO:0048015">
    <property type="term" value="P:phosphatidylinositol-mediated signaling"/>
    <property type="evidence" value="ECO:0007669"/>
    <property type="project" value="TreeGrafter"/>
</dbReference>
<keyword evidence="2" id="KW-0808">Transferase</keyword>
<comment type="catalytic activity">
    <reaction evidence="6">
        <text>a 1,2-diacyl-sn-glycero-3-phospho-(1D-myo-inositol) + ATP = a 1,2-diacyl-sn-glycero-3-phospho-(1D-myo-inositol-3-phosphate) + ADP + H(+)</text>
        <dbReference type="Rhea" id="RHEA:12709"/>
        <dbReference type="ChEBI" id="CHEBI:15378"/>
        <dbReference type="ChEBI" id="CHEBI:30616"/>
        <dbReference type="ChEBI" id="CHEBI:57880"/>
        <dbReference type="ChEBI" id="CHEBI:58088"/>
        <dbReference type="ChEBI" id="CHEBI:456216"/>
        <dbReference type="EC" id="2.7.1.137"/>
    </reaction>
    <physiologicalReaction direction="left-to-right" evidence="6">
        <dbReference type="Rhea" id="RHEA:12710"/>
    </physiologicalReaction>
</comment>
<feature type="compositionally biased region" description="Low complexity" evidence="7">
    <location>
        <begin position="276"/>
        <end position="286"/>
    </location>
</feature>
<dbReference type="GO" id="GO:0016303">
    <property type="term" value="F:1-phosphatidylinositol-3-kinase activity"/>
    <property type="evidence" value="ECO:0007669"/>
    <property type="project" value="UniProtKB-EC"/>
</dbReference>
<organism evidence="10 11">
    <name type="scientific">Anaeramoeba ignava</name>
    <name type="common">Anaerobic marine amoeba</name>
    <dbReference type="NCBI Taxonomy" id="1746090"/>
    <lineage>
        <taxon>Eukaryota</taxon>
        <taxon>Metamonada</taxon>
        <taxon>Anaeramoebidae</taxon>
        <taxon>Anaeramoeba</taxon>
    </lineage>
</organism>
<dbReference type="InterPro" id="IPR001263">
    <property type="entry name" value="PI3K_accessory_dom"/>
</dbReference>
<keyword evidence="4" id="KW-0418">Kinase</keyword>
<dbReference type="Proteomes" id="UP001149090">
    <property type="component" value="Unassembled WGS sequence"/>
</dbReference>
<dbReference type="Pfam" id="PF00454">
    <property type="entry name" value="PI3_PI4_kinase"/>
    <property type="match status" value="1"/>
</dbReference>
<dbReference type="GO" id="GO:0005768">
    <property type="term" value="C:endosome"/>
    <property type="evidence" value="ECO:0007669"/>
    <property type="project" value="TreeGrafter"/>
</dbReference>
<dbReference type="OrthoDB" id="67688at2759"/>
<dbReference type="InterPro" id="IPR057756">
    <property type="entry name" value="PI3-kinase_type3/VPS34_cat"/>
</dbReference>
<evidence type="ECO:0000259" key="9">
    <source>
        <dbReference type="PROSITE" id="PS51545"/>
    </source>
</evidence>
<evidence type="ECO:0000256" key="1">
    <source>
        <dbReference type="ARBA" id="ARBA00012073"/>
    </source>
</evidence>
<dbReference type="InterPro" id="IPR011009">
    <property type="entry name" value="Kinase-like_dom_sf"/>
</dbReference>
<dbReference type="GO" id="GO:0034271">
    <property type="term" value="C:phosphatidylinositol 3-kinase complex, class III, type I"/>
    <property type="evidence" value="ECO:0007669"/>
    <property type="project" value="TreeGrafter"/>
</dbReference>
<protein>
    <recommendedName>
        <fullName evidence="1">phosphatidylinositol 3-kinase</fullName>
        <ecNumber evidence="1">2.7.1.137</ecNumber>
    </recommendedName>
</protein>
<evidence type="ECO:0000313" key="10">
    <source>
        <dbReference type="EMBL" id="KAJ5071895.1"/>
    </source>
</evidence>
<dbReference type="GO" id="GO:0034272">
    <property type="term" value="C:phosphatidylinositol 3-kinase complex, class III, type II"/>
    <property type="evidence" value="ECO:0007669"/>
    <property type="project" value="TreeGrafter"/>
</dbReference>
<dbReference type="Pfam" id="PF00613">
    <property type="entry name" value="PI3Ka"/>
    <property type="match status" value="1"/>
</dbReference>
<dbReference type="PROSITE" id="PS51545">
    <property type="entry name" value="PIK_HELICAL"/>
    <property type="match status" value="1"/>
</dbReference>
<dbReference type="PANTHER" id="PTHR10048:SF7">
    <property type="entry name" value="PHOSPHATIDYLINOSITOL 3-KINASE CATALYTIC SUBUNIT TYPE 3"/>
    <property type="match status" value="1"/>
</dbReference>
<feature type="compositionally biased region" description="Basic and acidic residues" evidence="7">
    <location>
        <begin position="307"/>
        <end position="326"/>
    </location>
</feature>
<evidence type="ECO:0000259" key="8">
    <source>
        <dbReference type="PROSITE" id="PS50290"/>
    </source>
</evidence>
<dbReference type="AlphaFoldDB" id="A0A9Q0LHD9"/>
<dbReference type="SUPFAM" id="SSF56112">
    <property type="entry name" value="Protein kinase-like (PK-like)"/>
    <property type="match status" value="1"/>
</dbReference>
<dbReference type="GO" id="GO:0005524">
    <property type="term" value="F:ATP binding"/>
    <property type="evidence" value="ECO:0007669"/>
    <property type="project" value="UniProtKB-KW"/>
</dbReference>
<accession>A0A9Q0LHD9</accession>
<gene>
    <name evidence="10" type="ORF">M0811_09794</name>
</gene>
<keyword evidence="5" id="KW-0067">ATP-binding</keyword>
<dbReference type="SMART" id="SM00145">
    <property type="entry name" value="PI3Ka"/>
    <property type="match status" value="1"/>
</dbReference>
<feature type="region of interest" description="Disordered" evidence="7">
    <location>
        <begin position="254"/>
        <end position="326"/>
    </location>
</feature>
<keyword evidence="11" id="KW-1185">Reference proteome</keyword>
<evidence type="ECO:0000256" key="5">
    <source>
        <dbReference type="ARBA" id="ARBA00022840"/>
    </source>
</evidence>
<dbReference type="FunFam" id="1.10.1070.11:FF:000002">
    <property type="entry name" value="Phosphatidylinositol 3-kinase catalytic subunit type 3"/>
    <property type="match status" value="1"/>
</dbReference>
<dbReference type="Gene3D" id="1.10.1070.11">
    <property type="entry name" value="Phosphatidylinositol 3-/4-kinase, catalytic domain"/>
    <property type="match status" value="1"/>
</dbReference>
<dbReference type="InterPro" id="IPR015433">
    <property type="entry name" value="PI3/4_kinase"/>
</dbReference>
<dbReference type="PROSITE" id="PS00916">
    <property type="entry name" value="PI3_4_KINASE_2"/>
    <property type="match status" value="1"/>
</dbReference>
<dbReference type="EMBL" id="JAPDFW010000084">
    <property type="protein sequence ID" value="KAJ5071895.1"/>
    <property type="molecule type" value="Genomic_DNA"/>
</dbReference>
<dbReference type="SUPFAM" id="SSF48371">
    <property type="entry name" value="ARM repeat"/>
    <property type="match status" value="1"/>
</dbReference>
<dbReference type="InterPro" id="IPR000403">
    <property type="entry name" value="PI3/4_kinase_cat_dom"/>
</dbReference>
<evidence type="ECO:0000256" key="6">
    <source>
        <dbReference type="ARBA" id="ARBA00023985"/>
    </source>
</evidence>
<dbReference type="GO" id="GO:0005777">
    <property type="term" value="C:peroxisome"/>
    <property type="evidence" value="ECO:0007669"/>
    <property type="project" value="TreeGrafter"/>
</dbReference>
<proteinExistence type="predicted"/>
<dbReference type="GO" id="GO:0000045">
    <property type="term" value="P:autophagosome assembly"/>
    <property type="evidence" value="ECO:0007669"/>
    <property type="project" value="TreeGrafter"/>
</dbReference>
<comment type="caution">
    <text evidence="10">The sequence shown here is derived from an EMBL/GenBank/DDBJ whole genome shotgun (WGS) entry which is preliminary data.</text>
</comment>
<dbReference type="CDD" id="cd00896">
    <property type="entry name" value="PI3Kc_III"/>
    <property type="match status" value="1"/>
</dbReference>
<dbReference type="EC" id="2.7.1.137" evidence="1"/>
<dbReference type="Gene3D" id="3.30.1010.10">
    <property type="entry name" value="Phosphatidylinositol 3-kinase Catalytic Subunit, Chain A, domain 4"/>
    <property type="match status" value="1"/>
</dbReference>
<dbReference type="InterPro" id="IPR018936">
    <property type="entry name" value="PI3/4_kinase_CS"/>
</dbReference>
<evidence type="ECO:0000256" key="3">
    <source>
        <dbReference type="ARBA" id="ARBA00022741"/>
    </source>
</evidence>
<dbReference type="PROSITE" id="PS00915">
    <property type="entry name" value="PI3_4_KINASE_1"/>
    <property type="match status" value="1"/>
</dbReference>
<dbReference type="GO" id="GO:0006897">
    <property type="term" value="P:endocytosis"/>
    <property type="evidence" value="ECO:0007669"/>
    <property type="project" value="TreeGrafter"/>
</dbReference>
<dbReference type="Gene3D" id="1.25.40.70">
    <property type="entry name" value="Phosphatidylinositol 3-kinase, accessory domain (PIK)"/>
    <property type="match status" value="1"/>
</dbReference>
<feature type="region of interest" description="Disordered" evidence="7">
    <location>
        <begin position="1"/>
        <end position="67"/>
    </location>
</feature>
<dbReference type="InterPro" id="IPR016024">
    <property type="entry name" value="ARM-type_fold"/>
</dbReference>
<dbReference type="PANTHER" id="PTHR10048">
    <property type="entry name" value="PHOSPHATIDYLINOSITOL KINASE"/>
    <property type="match status" value="1"/>
</dbReference>
<dbReference type="GO" id="GO:0000407">
    <property type="term" value="C:phagophore assembly site"/>
    <property type="evidence" value="ECO:0007669"/>
    <property type="project" value="TreeGrafter"/>
</dbReference>
<sequence>MKPQFPKKHFERNFKPFPKPKFPKFQNPKNSVSKNFEPPKKTVETQPIRKQNPRRNNRKQKEKEKRKDITDYQFNNLLMNKEIEDEVYVYLCFDYFVYDEMLISIKSQENNLKANTTESNDSLPLPKIPPRPGSQIFSSFFLRKSQKKKRSSTSIQILNINSQSKHIQTAFPDEVVDARKKLNILRKGSSQLNEKQQLIAIKILEISSTFPEPVIPPKATKPLAILSEFISKKQSNTQNPRIQSKKEEIILKEQDQLSKKSSNQEQEDHEIKKPKVISSPKKIPAKNISSSVRLPKSDSIHQGSPEQKVEREIENQEEEKEIKKQNESKITNHFIKRKNFDRHAISIQNKHNFQRKTEDLLSPDYMRSLENIVSETYALKIKQNQSLDPNAMNRKFNYKPKKKKNKSVLKDQADIIMQEISIKKDLDTKKTPRLNTNEKFIPTFEEYKKLNKIIERPPLQELTEEEKDMIWKFRNTLRVNSRALPKFILSLNLDVEFERQEMIRLVNDWKIDIVAILELLSKNFIDEYIREFATNQMRKYDDDELLLYLLQIVQGMRYEKSEKSALVQFLIERALNNKIFGTFFYWYIFSERNDHDYSIFGKVLLEFARQCLETPKNKKHLLRLRRHEELVNSLKHISEAIRTNKDPRPKKITHLRENFPKDHLDLVTFEKMPLPLDPSVFITGIVPESIYIFKSALCPLKITFKTINEKDYSIIFKAGDDLRQDNLVMQLILLMDRLLKQENLDLKLTPYKVLPTSADVGMIQYIDSKSLSSILSDHHNKIADYLIKNNPDPETEYGFTPLVMDNYIKSCAGYGVITYLLGVGDRHLDNLLLTPDGKLFHIDFGYIFGSDPKPFPPPMKLCKEMIDAMMGRKSTHYNYFKLLSGEAFNVLRKSAYLILDLLSLMIDANITDFQKNPDAIPIIYEKFRLDLNDNDAAQYICSVIDESVNALFPQVVETLHKWAQYWRS</sequence>
<evidence type="ECO:0000313" key="11">
    <source>
        <dbReference type="Proteomes" id="UP001149090"/>
    </source>
</evidence>
<evidence type="ECO:0000256" key="4">
    <source>
        <dbReference type="ARBA" id="ARBA00022777"/>
    </source>
</evidence>
<dbReference type="InterPro" id="IPR036940">
    <property type="entry name" value="PI3/4_kinase_cat_sf"/>
</dbReference>
<dbReference type="SMART" id="SM00146">
    <property type="entry name" value="PI3Kc"/>
    <property type="match status" value="1"/>
</dbReference>
<evidence type="ECO:0000256" key="7">
    <source>
        <dbReference type="SAM" id="MobiDB-lite"/>
    </source>
</evidence>
<dbReference type="InterPro" id="IPR042236">
    <property type="entry name" value="PI3K_accessory_sf"/>
</dbReference>
<dbReference type="PROSITE" id="PS50290">
    <property type="entry name" value="PI3_4_KINASE_3"/>
    <property type="match status" value="1"/>
</dbReference>
<feature type="compositionally biased region" description="Basic residues" evidence="7">
    <location>
        <begin position="1"/>
        <end position="10"/>
    </location>
</feature>
<feature type="domain" description="PIK helical" evidence="9">
    <location>
        <begin position="436"/>
        <end position="611"/>
    </location>
</feature>
<feature type="domain" description="PI3K/PI4K catalytic" evidence="8">
    <location>
        <begin position="686"/>
        <end position="952"/>
    </location>
</feature>
<evidence type="ECO:0000256" key="2">
    <source>
        <dbReference type="ARBA" id="ARBA00022679"/>
    </source>
</evidence>
<keyword evidence="3" id="KW-0547">Nucleotide-binding</keyword>
<name>A0A9Q0LHD9_ANAIG</name>